<gene>
    <name evidence="1" type="ORF">GCM10010911_42340</name>
</gene>
<proteinExistence type="predicted"/>
<protein>
    <submittedName>
        <fullName evidence="1">Uncharacterized protein</fullName>
    </submittedName>
</protein>
<evidence type="ECO:0000313" key="2">
    <source>
        <dbReference type="Proteomes" id="UP000612456"/>
    </source>
</evidence>
<sequence>MLEQTTTMGADTWNRIEKDISGWAFKNNITKIEISFRATGTAAVWYSSRFQIDDIGYTGG</sequence>
<name>A0A916Z7E0_9BACL</name>
<dbReference type="AlphaFoldDB" id="A0A916Z7E0"/>
<comment type="caution">
    <text evidence="1">The sequence shown here is derived from an EMBL/GenBank/DDBJ whole genome shotgun (WGS) entry which is preliminary data.</text>
</comment>
<reference evidence="1" key="2">
    <citation type="submission" date="2020-09" db="EMBL/GenBank/DDBJ databases">
        <authorList>
            <person name="Sun Q."/>
            <person name="Zhou Y."/>
        </authorList>
    </citation>
    <scope>NUCLEOTIDE SEQUENCE</scope>
    <source>
        <strain evidence="1">CGMCC 1.15178</strain>
    </source>
</reference>
<accession>A0A916Z7E0</accession>
<dbReference type="EMBL" id="BMHP01000003">
    <property type="protein sequence ID" value="GGD79779.1"/>
    <property type="molecule type" value="Genomic_DNA"/>
</dbReference>
<dbReference type="Gene3D" id="2.60.120.260">
    <property type="entry name" value="Galactose-binding domain-like"/>
    <property type="match status" value="1"/>
</dbReference>
<organism evidence="1 2">
    <name type="scientific">Paenibacillus nasutitermitis</name>
    <dbReference type="NCBI Taxonomy" id="1652958"/>
    <lineage>
        <taxon>Bacteria</taxon>
        <taxon>Bacillati</taxon>
        <taxon>Bacillota</taxon>
        <taxon>Bacilli</taxon>
        <taxon>Bacillales</taxon>
        <taxon>Paenibacillaceae</taxon>
        <taxon>Paenibacillus</taxon>
    </lineage>
</organism>
<evidence type="ECO:0000313" key="1">
    <source>
        <dbReference type="EMBL" id="GGD79779.1"/>
    </source>
</evidence>
<keyword evidence="2" id="KW-1185">Reference proteome</keyword>
<dbReference type="Proteomes" id="UP000612456">
    <property type="component" value="Unassembled WGS sequence"/>
</dbReference>
<reference evidence="1" key="1">
    <citation type="journal article" date="2014" name="Int. J. Syst. Evol. Microbiol.">
        <title>Complete genome sequence of Corynebacterium casei LMG S-19264T (=DSM 44701T), isolated from a smear-ripened cheese.</title>
        <authorList>
            <consortium name="US DOE Joint Genome Institute (JGI-PGF)"/>
            <person name="Walter F."/>
            <person name="Albersmeier A."/>
            <person name="Kalinowski J."/>
            <person name="Ruckert C."/>
        </authorList>
    </citation>
    <scope>NUCLEOTIDE SEQUENCE</scope>
    <source>
        <strain evidence="1">CGMCC 1.15178</strain>
    </source>
</reference>